<evidence type="ECO:0000313" key="2">
    <source>
        <dbReference type="EMBL" id="KAK0728049.1"/>
    </source>
</evidence>
<feature type="region of interest" description="Disordered" evidence="1">
    <location>
        <begin position="88"/>
        <end position="108"/>
    </location>
</feature>
<evidence type="ECO:0000313" key="3">
    <source>
        <dbReference type="Proteomes" id="UP001172101"/>
    </source>
</evidence>
<dbReference type="GeneID" id="85316753"/>
<sequence length="108" mass="11883">MQRVTQWYRKRTSRSAQRRSQVDIRGRGAGEEHLERVGLLAETGALSHPLIFLSLYFFSLMLRPIRSGNSSVTVGVSSALAGGWAGTARASWAGPNSREKPTGQARRN</sequence>
<keyword evidence="3" id="KW-1185">Reference proteome</keyword>
<dbReference type="AlphaFoldDB" id="A0AA40B5K9"/>
<protein>
    <submittedName>
        <fullName evidence="2">Uncharacterized protein</fullName>
    </submittedName>
</protein>
<comment type="caution">
    <text evidence="2">The sequence shown here is derived from an EMBL/GenBank/DDBJ whole genome shotgun (WGS) entry which is preliminary data.</text>
</comment>
<proteinExistence type="predicted"/>
<name>A0AA40B5K9_9PEZI</name>
<dbReference type="EMBL" id="JAUIRO010000002">
    <property type="protein sequence ID" value="KAK0728049.1"/>
    <property type="molecule type" value="Genomic_DNA"/>
</dbReference>
<feature type="compositionally biased region" description="Basic residues" evidence="1">
    <location>
        <begin position="8"/>
        <end position="17"/>
    </location>
</feature>
<organism evidence="2 3">
    <name type="scientific">Lasiosphaeria miniovina</name>
    <dbReference type="NCBI Taxonomy" id="1954250"/>
    <lineage>
        <taxon>Eukaryota</taxon>
        <taxon>Fungi</taxon>
        <taxon>Dikarya</taxon>
        <taxon>Ascomycota</taxon>
        <taxon>Pezizomycotina</taxon>
        <taxon>Sordariomycetes</taxon>
        <taxon>Sordariomycetidae</taxon>
        <taxon>Sordariales</taxon>
        <taxon>Lasiosphaeriaceae</taxon>
        <taxon>Lasiosphaeria</taxon>
    </lineage>
</organism>
<dbReference type="RefSeq" id="XP_060300904.1">
    <property type="nucleotide sequence ID" value="XM_060433482.1"/>
</dbReference>
<accession>A0AA40B5K9</accession>
<evidence type="ECO:0000256" key="1">
    <source>
        <dbReference type="SAM" id="MobiDB-lite"/>
    </source>
</evidence>
<feature type="region of interest" description="Disordered" evidence="1">
    <location>
        <begin position="1"/>
        <end position="27"/>
    </location>
</feature>
<reference evidence="2" key="1">
    <citation type="submission" date="2023-06" db="EMBL/GenBank/DDBJ databases">
        <title>Genome-scale phylogeny and comparative genomics of the fungal order Sordariales.</title>
        <authorList>
            <consortium name="Lawrence Berkeley National Laboratory"/>
            <person name="Hensen N."/>
            <person name="Bonometti L."/>
            <person name="Westerberg I."/>
            <person name="Brannstrom I.O."/>
            <person name="Guillou S."/>
            <person name="Cros-Aarteil S."/>
            <person name="Calhoun S."/>
            <person name="Haridas S."/>
            <person name="Kuo A."/>
            <person name="Mondo S."/>
            <person name="Pangilinan J."/>
            <person name="Riley R."/>
            <person name="LaButti K."/>
            <person name="Andreopoulos B."/>
            <person name="Lipzen A."/>
            <person name="Chen C."/>
            <person name="Yanf M."/>
            <person name="Daum C."/>
            <person name="Ng V."/>
            <person name="Clum A."/>
            <person name="Steindorff A."/>
            <person name="Ohm R."/>
            <person name="Martin F."/>
            <person name="Silar P."/>
            <person name="Natvig D."/>
            <person name="Lalanne C."/>
            <person name="Gautier V."/>
            <person name="Ament-velasquez S.L."/>
            <person name="Kruys A."/>
            <person name="Hutchinson M.I."/>
            <person name="Powell A.J."/>
            <person name="Barry K."/>
            <person name="Miller A.N."/>
            <person name="Grigoriev I.V."/>
            <person name="Debuchy R."/>
            <person name="Gladieux P."/>
            <person name="Thoren M.H."/>
            <person name="Johannesson H."/>
        </authorList>
    </citation>
    <scope>NUCLEOTIDE SEQUENCE</scope>
    <source>
        <strain evidence="2">SMH2392-1A</strain>
    </source>
</reference>
<gene>
    <name evidence="2" type="ORF">B0T26DRAFT_155970</name>
</gene>
<dbReference type="Proteomes" id="UP001172101">
    <property type="component" value="Unassembled WGS sequence"/>
</dbReference>